<gene>
    <name evidence="10" type="ORF">F2Q69_00001710</name>
</gene>
<keyword evidence="5 8" id="KW-0812">Transmembrane</keyword>
<evidence type="ECO:0000313" key="11">
    <source>
        <dbReference type="Proteomes" id="UP000712600"/>
    </source>
</evidence>
<dbReference type="EMBL" id="QGKX02001521">
    <property type="protein sequence ID" value="KAF3506177.1"/>
    <property type="molecule type" value="Genomic_DNA"/>
</dbReference>
<feature type="domain" description="Casparian strip membrane protein" evidence="9">
    <location>
        <begin position="140"/>
        <end position="287"/>
    </location>
</feature>
<evidence type="ECO:0000256" key="3">
    <source>
        <dbReference type="ARBA" id="ARBA00011489"/>
    </source>
</evidence>
<proteinExistence type="inferred from homology"/>
<sequence>MSYLGVGVSPGNVAGAPTKLNEGKVRLTELILRCFVCALALISAILVATDTQVKEVFTIQKKAKYTDMKALVLLVVVNGIAAAYSLVHGVRCVVGMMKGSVLFSKPLAWAIFSGDQMSYLGVGVSPGNVAGAPTKLNEGKVRLTELILRCFVCALALISAILVATDTQVKEVFTIQKKAKYTDMKALVLLVVVNGIAAAYSLVHGVRCVVGMMKGSVLFSKPLAWAIFSGDQAVAYLTVASVGAAAQSAAFAKLGKPELQWMKICTMYGKFCNQVGEGIATALLASIGMVMISCISAFGLFRLYGGNKARQSSLW</sequence>
<keyword evidence="6 8" id="KW-1133">Transmembrane helix</keyword>
<evidence type="ECO:0000256" key="5">
    <source>
        <dbReference type="ARBA" id="ARBA00022692"/>
    </source>
</evidence>
<dbReference type="Proteomes" id="UP000712600">
    <property type="component" value="Unassembled WGS sequence"/>
</dbReference>
<feature type="transmembrane region" description="Helical" evidence="8">
    <location>
        <begin position="30"/>
        <end position="49"/>
    </location>
</feature>
<keyword evidence="4 8" id="KW-1003">Cell membrane</keyword>
<feature type="transmembrane region" description="Helical" evidence="8">
    <location>
        <begin position="70"/>
        <end position="87"/>
    </location>
</feature>
<evidence type="ECO:0000256" key="7">
    <source>
        <dbReference type="ARBA" id="ARBA00023136"/>
    </source>
</evidence>
<comment type="similarity">
    <text evidence="2 8">Belongs to the Casparian strip membrane proteins (CASP) family.</text>
</comment>
<evidence type="ECO:0000256" key="6">
    <source>
        <dbReference type="ARBA" id="ARBA00022989"/>
    </source>
</evidence>
<evidence type="ECO:0000256" key="8">
    <source>
        <dbReference type="RuleBase" id="RU361233"/>
    </source>
</evidence>
<comment type="subunit">
    <text evidence="3 8">Homodimer and heterodimers.</text>
</comment>
<protein>
    <recommendedName>
        <fullName evidence="8">CASP-like protein</fullName>
    </recommendedName>
</protein>
<dbReference type="GO" id="GO:0005886">
    <property type="term" value="C:plasma membrane"/>
    <property type="evidence" value="ECO:0007669"/>
    <property type="project" value="UniProtKB-SubCell"/>
</dbReference>
<dbReference type="PANTHER" id="PTHR33573">
    <property type="entry name" value="CASP-LIKE PROTEIN 4A4"/>
    <property type="match status" value="1"/>
</dbReference>
<dbReference type="InterPro" id="IPR006702">
    <property type="entry name" value="CASP_dom"/>
</dbReference>
<evidence type="ECO:0000259" key="9">
    <source>
        <dbReference type="Pfam" id="PF04535"/>
    </source>
</evidence>
<feature type="domain" description="Casparian strip membrane protein" evidence="9">
    <location>
        <begin position="24"/>
        <end position="117"/>
    </location>
</feature>
<feature type="transmembrane region" description="Helical" evidence="8">
    <location>
        <begin position="275"/>
        <end position="301"/>
    </location>
</feature>
<comment type="caution">
    <text evidence="8">Lacks conserved residue(s) required for the propagation of feature annotation.</text>
</comment>
<feature type="transmembrane region" description="Helical" evidence="8">
    <location>
        <begin position="186"/>
        <end position="213"/>
    </location>
</feature>
<dbReference type="Pfam" id="PF04535">
    <property type="entry name" value="CASP_dom"/>
    <property type="match status" value="2"/>
</dbReference>
<dbReference type="PANTHER" id="PTHR33573:SF64">
    <property type="entry name" value="CASP-LIKE PROTEIN 2B1"/>
    <property type="match status" value="1"/>
</dbReference>
<feature type="transmembrane region" description="Helical" evidence="8">
    <location>
        <begin position="146"/>
        <end position="165"/>
    </location>
</feature>
<dbReference type="NCBIfam" id="TIGR01569">
    <property type="entry name" value="A_tha_TIGR01569"/>
    <property type="match status" value="2"/>
</dbReference>
<dbReference type="InterPro" id="IPR006459">
    <property type="entry name" value="CASP/CASPL"/>
</dbReference>
<comment type="caution">
    <text evidence="10">The sequence shown here is derived from an EMBL/GenBank/DDBJ whole genome shotgun (WGS) entry which is preliminary data.</text>
</comment>
<keyword evidence="7 8" id="KW-0472">Membrane</keyword>
<evidence type="ECO:0000256" key="1">
    <source>
        <dbReference type="ARBA" id="ARBA00004651"/>
    </source>
</evidence>
<evidence type="ECO:0000256" key="4">
    <source>
        <dbReference type="ARBA" id="ARBA00022475"/>
    </source>
</evidence>
<dbReference type="AlphaFoldDB" id="A0A8S9NYS3"/>
<name>A0A8S9NYS3_BRACR</name>
<accession>A0A8S9NYS3</accession>
<organism evidence="10 11">
    <name type="scientific">Brassica cretica</name>
    <name type="common">Mustard</name>
    <dbReference type="NCBI Taxonomy" id="69181"/>
    <lineage>
        <taxon>Eukaryota</taxon>
        <taxon>Viridiplantae</taxon>
        <taxon>Streptophyta</taxon>
        <taxon>Embryophyta</taxon>
        <taxon>Tracheophyta</taxon>
        <taxon>Spermatophyta</taxon>
        <taxon>Magnoliopsida</taxon>
        <taxon>eudicotyledons</taxon>
        <taxon>Gunneridae</taxon>
        <taxon>Pentapetalae</taxon>
        <taxon>rosids</taxon>
        <taxon>malvids</taxon>
        <taxon>Brassicales</taxon>
        <taxon>Brassicaceae</taxon>
        <taxon>Brassiceae</taxon>
        <taxon>Brassica</taxon>
    </lineage>
</organism>
<comment type="subcellular location">
    <subcellularLocation>
        <location evidence="1 8">Cell membrane</location>
        <topology evidence="1 8">Multi-pass membrane protein</topology>
    </subcellularLocation>
</comment>
<reference evidence="10" key="1">
    <citation type="submission" date="2019-12" db="EMBL/GenBank/DDBJ databases">
        <title>Genome sequencing and annotation of Brassica cretica.</title>
        <authorList>
            <person name="Studholme D.J."/>
            <person name="Sarris P."/>
        </authorList>
    </citation>
    <scope>NUCLEOTIDE SEQUENCE</scope>
    <source>
        <strain evidence="10">PFS-109/04</strain>
        <tissue evidence="10">Leaf</tissue>
    </source>
</reference>
<evidence type="ECO:0000313" key="10">
    <source>
        <dbReference type="EMBL" id="KAF3506177.1"/>
    </source>
</evidence>
<evidence type="ECO:0000256" key="2">
    <source>
        <dbReference type="ARBA" id="ARBA00007651"/>
    </source>
</evidence>